<accession>A0A1D9NZV5</accession>
<evidence type="ECO:0000256" key="8">
    <source>
        <dbReference type="ARBA" id="ARBA00022801"/>
    </source>
</evidence>
<keyword evidence="3" id="KW-0235">DNA replication</keyword>
<keyword evidence="9" id="KW-0190">Covalent protein-DNA linkage</keyword>
<evidence type="ECO:0000256" key="4">
    <source>
        <dbReference type="ARBA" id="ARBA00022722"/>
    </source>
</evidence>
<keyword evidence="7" id="KW-0255">Endonuclease</keyword>
<dbReference type="GO" id="GO:0004519">
    <property type="term" value="F:endonuclease activity"/>
    <property type="evidence" value="ECO:0007669"/>
    <property type="project" value="UniProtKB-KW"/>
</dbReference>
<dbReference type="GO" id="GO:0046872">
    <property type="term" value="F:metal ion binding"/>
    <property type="evidence" value="ECO:0007669"/>
    <property type="project" value="UniProtKB-KW"/>
</dbReference>
<proteinExistence type="predicted"/>
<dbReference type="RefSeq" id="WP_071175532.1">
    <property type="nucleotide sequence ID" value="NZ_CP017831.1"/>
</dbReference>
<dbReference type="EMBL" id="CP017831">
    <property type="protein sequence ID" value="AOZ95793.1"/>
    <property type="molecule type" value="Genomic_DNA"/>
</dbReference>
<protein>
    <recommendedName>
        <fullName evidence="11">CRESS-DNA virus Rep endonuclease domain-containing protein</fullName>
    </recommendedName>
</protein>
<evidence type="ECO:0000256" key="9">
    <source>
        <dbReference type="ARBA" id="ARBA00023124"/>
    </source>
</evidence>
<dbReference type="GO" id="GO:0016779">
    <property type="term" value="F:nucleotidyltransferase activity"/>
    <property type="evidence" value="ECO:0007669"/>
    <property type="project" value="UniProtKB-KW"/>
</dbReference>
<evidence type="ECO:0000256" key="3">
    <source>
        <dbReference type="ARBA" id="ARBA00022705"/>
    </source>
</evidence>
<dbReference type="PROSITE" id="PS52020">
    <property type="entry name" value="CRESS_DNA_REP"/>
    <property type="match status" value="1"/>
</dbReference>
<dbReference type="InterPro" id="IPR027417">
    <property type="entry name" value="P-loop_NTPase"/>
</dbReference>
<keyword evidence="4" id="KW-0540">Nuclease</keyword>
<evidence type="ECO:0000256" key="2">
    <source>
        <dbReference type="ARBA" id="ARBA00022695"/>
    </source>
</evidence>
<dbReference type="AlphaFoldDB" id="A0A1D9NZV5"/>
<gene>
    <name evidence="12" type="ORF">bhn_I0759</name>
</gene>
<organism evidence="12 13">
    <name type="scientific">Butyrivibrio hungatei</name>
    <dbReference type="NCBI Taxonomy" id="185008"/>
    <lineage>
        <taxon>Bacteria</taxon>
        <taxon>Bacillati</taxon>
        <taxon>Bacillota</taxon>
        <taxon>Clostridia</taxon>
        <taxon>Lachnospirales</taxon>
        <taxon>Lachnospiraceae</taxon>
        <taxon>Butyrivibrio</taxon>
    </lineage>
</organism>
<evidence type="ECO:0000256" key="6">
    <source>
        <dbReference type="ARBA" id="ARBA00022741"/>
    </source>
</evidence>
<keyword evidence="5" id="KW-0479">Metal-binding</keyword>
<keyword evidence="8" id="KW-0378">Hydrolase</keyword>
<keyword evidence="6" id="KW-0547">Nucleotide-binding</keyword>
<keyword evidence="13" id="KW-1185">Reference proteome</keyword>
<evidence type="ECO:0000256" key="5">
    <source>
        <dbReference type="ARBA" id="ARBA00022723"/>
    </source>
</evidence>
<dbReference type="GO" id="GO:0003677">
    <property type="term" value="F:DNA binding"/>
    <property type="evidence" value="ECO:0007669"/>
    <property type="project" value="UniProtKB-KW"/>
</dbReference>
<keyword evidence="10" id="KW-0238">DNA-binding</keyword>
<evidence type="ECO:0000256" key="10">
    <source>
        <dbReference type="ARBA" id="ARBA00023125"/>
    </source>
</evidence>
<evidence type="ECO:0000259" key="11">
    <source>
        <dbReference type="PROSITE" id="PS52020"/>
    </source>
</evidence>
<dbReference type="OrthoDB" id="2217019at2"/>
<keyword evidence="1" id="KW-0808">Transferase</keyword>
<dbReference type="GO" id="GO:0016787">
    <property type="term" value="F:hydrolase activity"/>
    <property type="evidence" value="ECO:0007669"/>
    <property type="project" value="UniProtKB-KW"/>
</dbReference>
<dbReference type="Proteomes" id="UP000179284">
    <property type="component" value="Chromosome I"/>
</dbReference>
<evidence type="ECO:0000256" key="7">
    <source>
        <dbReference type="ARBA" id="ARBA00022759"/>
    </source>
</evidence>
<feature type="domain" description="CRESS-DNA virus Rep endonuclease" evidence="11">
    <location>
        <begin position="3"/>
        <end position="109"/>
    </location>
</feature>
<evidence type="ECO:0000313" key="12">
    <source>
        <dbReference type="EMBL" id="AOZ95793.1"/>
    </source>
</evidence>
<dbReference type="KEGG" id="bhu:bhn_I0759"/>
<dbReference type="Gene3D" id="3.40.1310.20">
    <property type="match status" value="1"/>
</dbReference>
<evidence type="ECO:0000256" key="1">
    <source>
        <dbReference type="ARBA" id="ARBA00022679"/>
    </source>
</evidence>
<dbReference type="GO" id="GO:0006260">
    <property type="term" value="P:DNA replication"/>
    <property type="evidence" value="ECO:0007669"/>
    <property type="project" value="UniProtKB-KW"/>
</dbReference>
<dbReference type="GO" id="GO:0000166">
    <property type="term" value="F:nucleotide binding"/>
    <property type="evidence" value="ECO:0007669"/>
    <property type="project" value="UniProtKB-KW"/>
</dbReference>
<evidence type="ECO:0000313" key="13">
    <source>
        <dbReference type="Proteomes" id="UP000179284"/>
    </source>
</evidence>
<keyword evidence="2" id="KW-0548">Nucleotidyltransferase</keyword>
<sequence length="356" mass="41673">MNDTISRSWFAVLNNPKEHGYSGTPEEIIEQLKFEWINDNSLRKGWWGYCISSEGLHHVHMILEDSGSCRFSKVKRAYPKAHLEATKGNKKQVLAYINKQPPFDEKGEKVIAFTSFGNIEGHKKYSASNTNELLSSIELLIDEGYTPAQIMREDIRFRREESLIRKCYFDKRYKETPPIRNVDVIWHCGESGSGKSFSYVKLCEEVGDENIFFFSDYANHGIGGFDSYCGEKYLFIDELKQHSLPFELLLTITQGYRAQLHCRYANSYALWTEIHITSIYSPEEIYCGMVDKDNQEKDPISQLLRRINKYIYHYKNGDEYKTYELPSEQYKGYEELKKLARGNEWSDINYNDIPFE</sequence>
<reference evidence="13" key="1">
    <citation type="submission" date="2016-10" db="EMBL/GenBank/DDBJ databases">
        <title>The complete genome sequence of the rumen bacterium Butyrivibrio hungatei MB2003.</title>
        <authorList>
            <person name="Palevich N."/>
            <person name="Kelly W.J."/>
            <person name="Leahy S.C."/>
            <person name="Altermann E."/>
            <person name="Rakonjac J."/>
            <person name="Attwood G.T."/>
        </authorList>
    </citation>
    <scope>NUCLEOTIDE SEQUENCE [LARGE SCALE GENOMIC DNA]</scope>
    <source>
        <strain evidence="13">MB2003</strain>
    </source>
</reference>
<dbReference type="InterPro" id="IPR049912">
    <property type="entry name" value="CRESS_DNA_REP"/>
</dbReference>
<dbReference type="SUPFAM" id="SSF52540">
    <property type="entry name" value="P-loop containing nucleoside triphosphate hydrolases"/>
    <property type="match status" value="1"/>
</dbReference>
<name>A0A1D9NZV5_9FIRM</name>